<feature type="chain" id="PRO_5019330037" evidence="1">
    <location>
        <begin position="22"/>
        <end position="172"/>
    </location>
</feature>
<accession>A0A419RTX3</accession>
<proteinExistence type="predicted"/>
<dbReference type="RefSeq" id="WP_120048242.1">
    <property type="nucleotide sequence ID" value="NZ_RAHX01000001.1"/>
</dbReference>
<comment type="caution">
    <text evidence="2">The sequence shown here is derived from an EMBL/GenBank/DDBJ whole genome shotgun (WGS) entry which is preliminary data.</text>
</comment>
<evidence type="ECO:0000313" key="2">
    <source>
        <dbReference type="EMBL" id="RJY09235.1"/>
    </source>
</evidence>
<organism evidence="2 3">
    <name type="scientific">Aurantiacibacter aquimixticola</name>
    <dbReference type="NCBI Taxonomy" id="1958945"/>
    <lineage>
        <taxon>Bacteria</taxon>
        <taxon>Pseudomonadati</taxon>
        <taxon>Pseudomonadota</taxon>
        <taxon>Alphaproteobacteria</taxon>
        <taxon>Sphingomonadales</taxon>
        <taxon>Erythrobacteraceae</taxon>
        <taxon>Aurantiacibacter</taxon>
    </lineage>
</organism>
<evidence type="ECO:0000256" key="1">
    <source>
        <dbReference type="SAM" id="SignalP"/>
    </source>
</evidence>
<name>A0A419RTX3_9SPHN</name>
<gene>
    <name evidence="2" type="ORF">D6201_07590</name>
</gene>
<dbReference type="PROSITE" id="PS51257">
    <property type="entry name" value="PROKAR_LIPOPROTEIN"/>
    <property type="match status" value="1"/>
</dbReference>
<dbReference type="EMBL" id="RAHX01000001">
    <property type="protein sequence ID" value="RJY09235.1"/>
    <property type="molecule type" value="Genomic_DNA"/>
</dbReference>
<dbReference type="InterPro" id="IPR036249">
    <property type="entry name" value="Thioredoxin-like_sf"/>
</dbReference>
<dbReference type="Gene3D" id="3.40.30.10">
    <property type="entry name" value="Glutaredoxin"/>
    <property type="match status" value="1"/>
</dbReference>
<keyword evidence="1" id="KW-0732">Signal</keyword>
<reference evidence="2 3" key="1">
    <citation type="journal article" date="2017" name="Int. J. Syst. Evol. Microbiol.">
        <title>Erythrobacter aquimixticola sp. nov., isolated from the junction between the ocean and a freshwater spring.</title>
        <authorList>
            <person name="Park S."/>
            <person name="Jung Y.T."/>
            <person name="Choi S.J."/>
            <person name="Yoon J.H."/>
        </authorList>
    </citation>
    <scope>NUCLEOTIDE SEQUENCE [LARGE SCALE GENOMIC DNA]</scope>
    <source>
        <strain evidence="2 3">JSSK-14</strain>
    </source>
</reference>
<sequence>MKRLAVLATALALTGCTTAHHDYPEATPYTESANAMAEVDAALLRATAADKRVLLVMGADWCHDSRALAGWLETPRLAALVEKHYELLFVNAGTPQTSEGSNLDIARRFGIADLPGTPNVFVLTPSGALVNTDTVTTWRNAASRSEDAIYAELAELAVRPVYSPVPGAEIAE</sequence>
<dbReference type="Proteomes" id="UP000285232">
    <property type="component" value="Unassembled WGS sequence"/>
</dbReference>
<keyword evidence="3" id="KW-1185">Reference proteome</keyword>
<protein>
    <submittedName>
        <fullName evidence="2">Thioredoxin family protein</fullName>
    </submittedName>
</protein>
<dbReference type="OrthoDB" id="7629852at2"/>
<dbReference type="SUPFAM" id="SSF52833">
    <property type="entry name" value="Thioredoxin-like"/>
    <property type="match status" value="1"/>
</dbReference>
<feature type="signal peptide" evidence="1">
    <location>
        <begin position="1"/>
        <end position="21"/>
    </location>
</feature>
<evidence type="ECO:0000313" key="3">
    <source>
        <dbReference type="Proteomes" id="UP000285232"/>
    </source>
</evidence>
<dbReference type="Pfam" id="PF13899">
    <property type="entry name" value="Thioredoxin_7"/>
    <property type="match status" value="1"/>
</dbReference>
<dbReference type="AlphaFoldDB" id="A0A419RTX3"/>
<dbReference type="CDD" id="cd02947">
    <property type="entry name" value="TRX_family"/>
    <property type="match status" value="1"/>
</dbReference>